<accession>A0A418XGW8</accession>
<dbReference type="OrthoDB" id="9794834at2"/>
<dbReference type="PANTHER" id="PTHR43236">
    <property type="entry name" value="ANTITOXIN HIGA1"/>
    <property type="match status" value="1"/>
</dbReference>
<dbReference type="GO" id="GO:0004869">
    <property type="term" value="F:cysteine-type endopeptidase inhibitor activity"/>
    <property type="evidence" value="ECO:0007669"/>
    <property type="project" value="UniProtKB-KW"/>
</dbReference>
<proteinExistence type="predicted"/>
<evidence type="ECO:0000259" key="3">
    <source>
        <dbReference type="Pfam" id="PF06114"/>
    </source>
</evidence>
<evidence type="ECO:0000256" key="2">
    <source>
        <dbReference type="ARBA" id="ARBA00022704"/>
    </source>
</evidence>
<keyword evidence="5" id="KW-1185">Reference proteome</keyword>
<comment type="caution">
    <text evidence="4">The sequence shown here is derived from an EMBL/GenBank/DDBJ whole genome shotgun (WGS) entry which is preliminary data.</text>
</comment>
<dbReference type="Gene3D" id="1.10.10.2910">
    <property type="match status" value="1"/>
</dbReference>
<evidence type="ECO:0000313" key="4">
    <source>
        <dbReference type="EMBL" id="RJG11710.1"/>
    </source>
</evidence>
<evidence type="ECO:0000313" key="5">
    <source>
        <dbReference type="Proteomes" id="UP000284006"/>
    </source>
</evidence>
<dbReference type="Gene3D" id="2.60.40.2020">
    <property type="match status" value="1"/>
</dbReference>
<dbReference type="Pfam" id="PF06114">
    <property type="entry name" value="Peptidase_M78"/>
    <property type="match status" value="1"/>
</dbReference>
<dbReference type="SUPFAM" id="SSF141066">
    <property type="entry name" value="ICP-like"/>
    <property type="match status" value="1"/>
</dbReference>
<reference evidence="4 5" key="1">
    <citation type="submission" date="2018-09" db="EMBL/GenBank/DDBJ databases">
        <authorList>
            <person name="Zhu H."/>
        </authorList>
    </citation>
    <scope>NUCLEOTIDE SEQUENCE [LARGE SCALE GENOMIC DNA]</scope>
    <source>
        <strain evidence="4 5">K1S02-61</strain>
    </source>
</reference>
<dbReference type="AlphaFoldDB" id="A0A418XGW8"/>
<name>A0A418XGW8_9BURK</name>
<protein>
    <submittedName>
        <fullName evidence="4">ImmA/IrrE family metallo-endopeptidase</fullName>
    </submittedName>
</protein>
<dbReference type="Proteomes" id="UP000284006">
    <property type="component" value="Unassembled WGS sequence"/>
</dbReference>
<dbReference type="PANTHER" id="PTHR43236:SF1">
    <property type="entry name" value="BLL7220 PROTEIN"/>
    <property type="match status" value="1"/>
</dbReference>
<keyword evidence="1" id="KW-0646">Protease inhibitor</keyword>
<dbReference type="EMBL" id="QYUP01000141">
    <property type="protein sequence ID" value="RJG11710.1"/>
    <property type="molecule type" value="Genomic_DNA"/>
</dbReference>
<evidence type="ECO:0000256" key="1">
    <source>
        <dbReference type="ARBA" id="ARBA00022690"/>
    </source>
</evidence>
<dbReference type="RefSeq" id="WP_119812144.1">
    <property type="nucleotide sequence ID" value="NZ_QYUP01000141.1"/>
</dbReference>
<dbReference type="InterPro" id="IPR036331">
    <property type="entry name" value="Chagasin-like_sf"/>
</dbReference>
<gene>
    <name evidence="4" type="ORF">D3872_18240</name>
</gene>
<feature type="domain" description="IrrE N-terminal-like" evidence="3">
    <location>
        <begin position="40"/>
        <end position="138"/>
    </location>
</feature>
<dbReference type="InterPro" id="IPR010359">
    <property type="entry name" value="IrrE_HExxH"/>
</dbReference>
<organism evidence="4 5">
    <name type="scientific">Massilia cavernae</name>
    <dbReference type="NCBI Taxonomy" id="2320864"/>
    <lineage>
        <taxon>Bacteria</taxon>
        <taxon>Pseudomonadati</taxon>
        <taxon>Pseudomonadota</taxon>
        <taxon>Betaproteobacteria</taxon>
        <taxon>Burkholderiales</taxon>
        <taxon>Oxalobacteraceae</taxon>
        <taxon>Telluria group</taxon>
        <taxon>Massilia</taxon>
    </lineage>
</organism>
<dbReference type="InterPro" id="IPR052345">
    <property type="entry name" value="Rad_response_metalloprotease"/>
</dbReference>
<keyword evidence="2" id="KW-0789">Thiol protease inhibitor</keyword>
<sequence length="346" mass="39248">MPIRDDLLNAARRANEVLEEFEVRKRIEQGYTRIDPVRIAENAGVPVMFQPLQRLLGAYINEGRPGIMVNVDRGPGLIHMTCAHELGHFFLGHKPHIDFSVEYGDDADSVERQADQFAFSLLVPRWLLKRILSRQGWLTSLSDPVVVYQLSLRLGTSFTSTIWTLYRMKIIGWAVAQELVRISPKKVKAHLTGGEVPDDAGDVWLVNQCDRELILEPHRSDHFVFDLPSNAGSGYVWSLDDVTEKGYVVEPLQNDIRSESVETHFGPNPIFGAKRTNRFVVSPGQEVHENDAERESFVMHQRRPWEKSAPGGGENECMFNAEFEQFGVGLDRKERSRRVAEVKATA</sequence>